<feature type="region of interest" description="Disordered" evidence="1">
    <location>
        <begin position="246"/>
        <end position="272"/>
    </location>
</feature>
<dbReference type="InterPro" id="IPR021109">
    <property type="entry name" value="Peptidase_aspartic_dom_sf"/>
</dbReference>
<evidence type="ECO:0000256" key="1">
    <source>
        <dbReference type="SAM" id="MobiDB-lite"/>
    </source>
</evidence>
<name>A0A8W8MIN8_MAGGI</name>
<evidence type="ECO:0000313" key="3">
    <source>
        <dbReference type="Proteomes" id="UP000005408"/>
    </source>
</evidence>
<sequence length="489" mass="55714">MPHTFHILENLPHAIILGQDFLEQNNAVIDLTHKYVSFHNETTIASISTPDIQHDNQKHVSLARTESDIMLPPLSESTLSLFVSNIPHGSQVFLEPVNLLTNKNLVGSKCIATCLNNTLPYRILNPLNKSVPLKANSVVSKVFNIDNNYIICFDTHSSDTHTSQSKASTTDHISIAKILQVHIEKQNLSPAQTQQLQDLIERNRDVFAKDATELVRWLDTNKDALGRLGRWALFLQQYKFKIQHRPGTKNQNADCLSRREYPPSDQPCSPSDDDLPAIGSIEASTKEFIATTFEYPEDNQPRKPEILALNTADQHDDHISDNPTLQHLQENCPDFQAIIDYKRTENLPQNESVQALSLPPKSQQEIHTASIDRRGTHIMFYLQNHDTTNGKYAYQAPSHLFKPFFRKLDQEINDCISGKGCEFVNWNINQYFPVSRVLFFKHRPTLFMHHLTPSKARLLKNCNSSPEGILAFKTKLYDHVKLFHTNANL</sequence>
<dbReference type="AlphaFoldDB" id="A0A8W8MIN8"/>
<protein>
    <submittedName>
        <fullName evidence="2">Uncharacterized protein</fullName>
    </submittedName>
</protein>
<evidence type="ECO:0000313" key="2">
    <source>
        <dbReference type="EnsemblMetazoa" id="G34472.1:cds"/>
    </source>
</evidence>
<dbReference type="Proteomes" id="UP000005408">
    <property type="component" value="Unassembled WGS sequence"/>
</dbReference>
<keyword evidence="3" id="KW-1185">Reference proteome</keyword>
<dbReference type="PANTHER" id="PTHR34072">
    <property type="entry name" value="ENZYMATIC POLYPROTEIN-RELATED"/>
    <property type="match status" value="1"/>
</dbReference>
<dbReference type="EnsemblMetazoa" id="G34472.1">
    <property type="protein sequence ID" value="G34472.1:cds"/>
    <property type="gene ID" value="G34472"/>
</dbReference>
<organism evidence="2 3">
    <name type="scientific">Magallana gigas</name>
    <name type="common">Pacific oyster</name>
    <name type="synonym">Crassostrea gigas</name>
    <dbReference type="NCBI Taxonomy" id="29159"/>
    <lineage>
        <taxon>Eukaryota</taxon>
        <taxon>Metazoa</taxon>
        <taxon>Spiralia</taxon>
        <taxon>Lophotrochozoa</taxon>
        <taxon>Mollusca</taxon>
        <taxon>Bivalvia</taxon>
        <taxon>Autobranchia</taxon>
        <taxon>Pteriomorphia</taxon>
        <taxon>Ostreida</taxon>
        <taxon>Ostreoidea</taxon>
        <taxon>Ostreidae</taxon>
        <taxon>Magallana</taxon>
    </lineage>
</organism>
<reference evidence="2" key="1">
    <citation type="submission" date="2022-08" db="UniProtKB">
        <authorList>
            <consortium name="EnsemblMetazoa"/>
        </authorList>
    </citation>
    <scope>IDENTIFICATION</scope>
    <source>
        <strain evidence="2">05x7-T-G4-1.051#20</strain>
    </source>
</reference>
<proteinExistence type="predicted"/>
<dbReference type="Gene3D" id="2.40.70.10">
    <property type="entry name" value="Acid Proteases"/>
    <property type="match status" value="1"/>
</dbReference>
<accession>A0A8W8MIN8</accession>